<feature type="region of interest" description="Disordered" evidence="1">
    <location>
        <begin position="20"/>
        <end position="40"/>
    </location>
</feature>
<dbReference type="Proteomes" id="UP000712600">
    <property type="component" value="Unassembled WGS sequence"/>
</dbReference>
<comment type="caution">
    <text evidence="2">The sequence shown here is derived from an EMBL/GenBank/DDBJ whole genome shotgun (WGS) entry which is preliminary data.</text>
</comment>
<organism evidence="2 3">
    <name type="scientific">Brassica cretica</name>
    <name type="common">Mustard</name>
    <dbReference type="NCBI Taxonomy" id="69181"/>
    <lineage>
        <taxon>Eukaryota</taxon>
        <taxon>Viridiplantae</taxon>
        <taxon>Streptophyta</taxon>
        <taxon>Embryophyta</taxon>
        <taxon>Tracheophyta</taxon>
        <taxon>Spermatophyta</taxon>
        <taxon>Magnoliopsida</taxon>
        <taxon>eudicotyledons</taxon>
        <taxon>Gunneridae</taxon>
        <taxon>Pentapetalae</taxon>
        <taxon>rosids</taxon>
        <taxon>malvids</taxon>
        <taxon>Brassicales</taxon>
        <taxon>Brassicaceae</taxon>
        <taxon>Brassiceae</taxon>
        <taxon>Brassica</taxon>
    </lineage>
</organism>
<evidence type="ECO:0000313" key="2">
    <source>
        <dbReference type="EMBL" id="KAF3557391.1"/>
    </source>
</evidence>
<accession>A0A8S9R6B8</accession>
<reference evidence="2" key="1">
    <citation type="submission" date="2019-12" db="EMBL/GenBank/DDBJ databases">
        <title>Genome sequencing and annotation of Brassica cretica.</title>
        <authorList>
            <person name="Studholme D.J."/>
            <person name="Sarris P."/>
        </authorList>
    </citation>
    <scope>NUCLEOTIDE SEQUENCE</scope>
    <source>
        <strain evidence="2">PFS-109/04</strain>
        <tissue evidence="2">Leaf</tissue>
    </source>
</reference>
<gene>
    <name evidence="2" type="ORF">F2Q69_00013786</name>
</gene>
<proteinExistence type="predicted"/>
<evidence type="ECO:0000313" key="3">
    <source>
        <dbReference type="Proteomes" id="UP000712600"/>
    </source>
</evidence>
<evidence type="ECO:0000256" key="1">
    <source>
        <dbReference type="SAM" id="MobiDB-lite"/>
    </source>
</evidence>
<name>A0A8S9R6B8_BRACR</name>
<sequence>MRLTHLVLSLRLPKGWLDDAKEDTAPKSLPSNQRESTRRRRLRVEKIYGKVPLKVHTTIRFPEENPYNLRVPGLRSMQATGSLTKVHPASGFLDESLYNLRSHPRTYGFQKDVSLNLQILGEHA</sequence>
<dbReference type="EMBL" id="QGKX02000996">
    <property type="protein sequence ID" value="KAF3557391.1"/>
    <property type="molecule type" value="Genomic_DNA"/>
</dbReference>
<dbReference type="AlphaFoldDB" id="A0A8S9R6B8"/>
<protein>
    <submittedName>
        <fullName evidence="2">Uncharacterized protein</fullName>
    </submittedName>
</protein>